<accession>A0A9D1A116</accession>
<organism evidence="1 2">
    <name type="scientific">Candidatus Aveggerthella stercoripullorum</name>
    <dbReference type="NCBI Taxonomy" id="2840688"/>
    <lineage>
        <taxon>Bacteria</taxon>
        <taxon>Bacillati</taxon>
        <taxon>Actinomycetota</taxon>
        <taxon>Coriobacteriia</taxon>
        <taxon>Eggerthellales</taxon>
        <taxon>Eggerthellaceae</taxon>
        <taxon>Eggerthellaceae incertae sedis</taxon>
        <taxon>Candidatus Aveggerthella</taxon>
    </lineage>
</organism>
<protein>
    <submittedName>
        <fullName evidence="1">Uncharacterized protein</fullName>
    </submittedName>
</protein>
<sequence>MSQLEALSKEQLIELVRVYAKNAVALDGVWFQAVEREEGMNAAMRFNNAAWERFPVSDARRLKAFLGLGEHPGLEGLAAALPLKFNSIANHYDLTWNDGALVYRVLDCRVQTARTRKGMPLHPCKETGEREFASFARTIDGRIRVSCESCHPDVTDGSCSCSWKFTVEQ</sequence>
<name>A0A9D1A116_9ACTN</name>
<reference evidence="1" key="2">
    <citation type="journal article" date="2021" name="PeerJ">
        <title>Extensive microbial diversity within the chicken gut microbiome revealed by metagenomics and culture.</title>
        <authorList>
            <person name="Gilroy R."/>
            <person name="Ravi A."/>
            <person name="Getino M."/>
            <person name="Pursley I."/>
            <person name="Horton D.L."/>
            <person name="Alikhan N.F."/>
            <person name="Baker D."/>
            <person name="Gharbi K."/>
            <person name="Hall N."/>
            <person name="Watson M."/>
            <person name="Adriaenssens E.M."/>
            <person name="Foster-Nyarko E."/>
            <person name="Jarju S."/>
            <person name="Secka A."/>
            <person name="Antonio M."/>
            <person name="Oren A."/>
            <person name="Chaudhuri R.R."/>
            <person name="La Ragione R."/>
            <person name="Hildebrand F."/>
            <person name="Pallen M.J."/>
        </authorList>
    </citation>
    <scope>NUCLEOTIDE SEQUENCE</scope>
    <source>
        <strain evidence="1">ChiGjej1B1-2707</strain>
    </source>
</reference>
<dbReference type="AlphaFoldDB" id="A0A9D1A116"/>
<proteinExistence type="predicted"/>
<dbReference type="Proteomes" id="UP000824261">
    <property type="component" value="Unassembled WGS sequence"/>
</dbReference>
<reference evidence="1" key="1">
    <citation type="submission" date="2020-10" db="EMBL/GenBank/DDBJ databases">
        <authorList>
            <person name="Gilroy R."/>
        </authorList>
    </citation>
    <scope>NUCLEOTIDE SEQUENCE</scope>
    <source>
        <strain evidence="1">ChiGjej1B1-2707</strain>
    </source>
</reference>
<comment type="caution">
    <text evidence="1">The sequence shown here is derived from an EMBL/GenBank/DDBJ whole genome shotgun (WGS) entry which is preliminary data.</text>
</comment>
<dbReference type="EMBL" id="DVGB01000014">
    <property type="protein sequence ID" value="HIR00926.1"/>
    <property type="molecule type" value="Genomic_DNA"/>
</dbReference>
<dbReference type="Pfam" id="PF19620">
    <property type="entry name" value="DUF6125"/>
    <property type="match status" value="1"/>
</dbReference>
<evidence type="ECO:0000313" key="1">
    <source>
        <dbReference type="EMBL" id="HIR00926.1"/>
    </source>
</evidence>
<gene>
    <name evidence="1" type="ORF">IAA69_01420</name>
</gene>
<evidence type="ECO:0000313" key="2">
    <source>
        <dbReference type="Proteomes" id="UP000824261"/>
    </source>
</evidence>